<evidence type="ECO:0000259" key="13">
    <source>
        <dbReference type="PROSITE" id="PS51371"/>
    </source>
</evidence>
<keyword evidence="7 9" id="KW-0129">CBS domain</keyword>
<name>A0A7K2IWG3_9ACTN</name>
<dbReference type="InterPro" id="IPR002550">
    <property type="entry name" value="CNNM"/>
</dbReference>
<feature type="domain" description="CNNM transmembrane" evidence="14">
    <location>
        <begin position="16"/>
        <end position="205"/>
    </location>
</feature>
<dbReference type="EMBL" id="WWHY01000001">
    <property type="protein sequence ID" value="MYR34291.1"/>
    <property type="molecule type" value="Genomic_DNA"/>
</dbReference>
<dbReference type="Pfam" id="PF01595">
    <property type="entry name" value="CNNM"/>
    <property type="match status" value="1"/>
</dbReference>
<protein>
    <submittedName>
        <fullName evidence="15">DUF21 domain-containing protein</fullName>
    </submittedName>
</protein>
<feature type="region of interest" description="Disordered" evidence="11">
    <location>
        <begin position="444"/>
        <end position="464"/>
    </location>
</feature>
<dbReference type="GeneID" id="91389942"/>
<evidence type="ECO:0000256" key="9">
    <source>
        <dbReference type="PROSITE-ProRule" id="PRU00703"/>
    </source>
</evidence>
<evidence type="ECO:0000256" key="5">
    <source>
        <dbReference type="ARBA" id="ARBA00022737"/>
    </source>
</evidence>
<feature type="transmembrane region" description="Helical" evidence="12">
    <location>
        <begin position="20"/>
        <end position="44"/>
    </location>
</feature>
<dbReference type="PROSITE" id="PS51371">
    <property type="entry name" value="CBS"/>
    <property type="match status" value="2"/>
</dbReference>
<evidence type="ECO:0000256" key="8">
    <source>
        <dbReference type="ARBA" id="ARBA00023136"/>
    </source>
</evidence>
<dbReference type="SUPFAM" id="SSF56176">
    <property type="entry name" value="FAD-binding/transporter-associated domain-like"/>
    <property type="match status" value="1"/>
</dbReference>
<dbReference type="Proteomes" id="UP000467124">
    <property type="component" value="Unassembled WGS sequence"/>
</dbReference>
<feature type="compositionally biased region" description="Basic and acidic residues" evidence="11">
    <location>
        <begin position="452"/>
        <end position="464"/>
    </location>
</feature>
<sequence length="464" mass="50173">MSASLWPDPASMGGAEPWVWIVALAVALALTGIAGFLVAAEVAVTRVMAVGMEATYGERAVKASPAWERVAADTTAHLNTLLFLRVVCEVCAVLAAAVGMLFLWGPGWPALVVTALVMIVVECVLIAVTPRILGRQFAGPIARVSATVVHPLRFVLGPPARLLVGAGRALTPRGKGDREGPFSSEVELRKLVDLAERGEVIDAEERQMIHSVFKLDDTSVREVMVPRPDIVFTNRAADADAVLTLALASGYSRIPVTGEDEDDVVGIVYLKDLVERLRDRWAAAAGGAEEVPLTAGDVMRRATYIPDTKPIDELLREMQKQRNHVAVAIDEYGGTAGLVTLEDIVEEIVGEITDEYDHEIPPVERLDEDRVRVTARLPLGELAELFPDRDLEVSDVETVGGLVAFVLGRVPAGGAQAEYAGLRLTLEGKSSRRNRMTTVLVERLPVEETESEGDKDKHTRSTDQ</sequence>
<keyword evidence="5" id="KW-0677">Repeat</keyword>
<evidence type="ECO:0000313" key="16">
    <source>
        <dbReference type="Proteomes" id="UP000467124"/>
    </source>
</evidence>
<dbReference type="PROSITE" id="PS51846">
    <property type="entry name" value="CNNM"/>
    <property type="match status" value="1"/>
</dbReference>
<dbReference type="RefSeq" id="WP_014911378.1">
    <property type="nucleotide sequence ID" value="NZ_BAZE01000001.1"/>
</dbReference>
<evidence type="ECO:0000256" key="3">
    <source>
        <dbReference type="ARBA" id="ARBA00022475"/>
    </source>
</evidence>
<dbReference type="SUPFAM" id="SSF54631">
    <property type="entry name" value="CBS-domain pair"/>
    <property type="match status" value="1"/>
</dbReference>
<dbReference type="FunFam" id="3.10.580.10:FF:000002">
    <property type="entry name" value="Magnesium/cobalt efflux protein CorC"/>
    <property type="match status" value="1"/>
</dbReference>
<dbReference type="InterPro" id="IPR000644">
    <property type="entry name" value="CBS_dom"/>
</dbReference>
<organism evidence="15 16">
    <name type="scientific">Nocardiopsis alba</name>
    <dbReference type="NCBI Taxonomy" id="53437"/>
    <lineage>
        <taxon>Bacteria</taxon>
        <taxon>Bacillati</taxon>
        <taxon>Actinomycetota</taxon>
        <taxon>Actinomycetes</taxon>
        <taxon>Streptosporangiales</taxon>
        <taxon>Nocardiopsidaceae</taxon>
        <taxon>Nocardiopsis</taxon>
    </lineage>
</organism>
<dbReference type="Pfam" id="PF03471">
    <property type="entry name" value="CorC_HlyC"/>
    <property type="match status" value="1"/>
</dbReference>
<dbReference type="InterPro" id="IPR016169">
    <property type="entry name" value="FAD-bd_PCMH_sub2"/>
</dbReference>
<comment type="subcellular location">
    <subcellularLocation>
        <location evidence="1">Cell membrane</location>
        <topology evidence="1">Multi-pass membrane protein</topology>
    </subcellularLocation>
</comment>
<keyword evidence="8 10" id="KW-0472">Membrane</keyword>
<dbReference type="Gene3D" id="3.30.465.10">
    <property type="match status" value="1"/>
</dbReference>
<dbReference type="Pfam" id="PF00571">
    <property type="entry name" value="CBS"/>
    <property type="match status" value="2"/>
</dbReference>
<evidence type="ECO:0000259" key="14">
    <source>
        <dbReference type="PROSITE" id="PS51846"/>
    </source>
</evidence>
<evidence type="ECO:0000256" key="7">
    <source>
        <dbReference type="ARBA" id="ARBA00023122"/>
    </source>
</evidence>
<gene>
    <name evidence="15" type="ORF">GTW20_19065</name>
</gene>
<dbReference type="GO" id="GO:0005886">
    <property type="term" value="C:plasma membrane"/>
    <property type="evidence" value="ECO:0007669"/>
    <property type="project" value="UniProtKB-SubCell"/>
</dbReference>
<evidence type="ECO:0000256" key="6">
    <source>
        <dbReference type="ARBA" id="ARBA00022989"/>
    </source>
</evidence>
<dbReference type="PANTHER" id="PTHR22777">
    <property type="entry name" value="HEMOLYSIN-RELATED"/>
    <property type="match status" value="1"/>
</dbReference>
<dbReference type="OMA" id="TIGRQHP"/>
<keyword evidence="4 10" id="KW-0812">Transmembrane</keyword>
<dbReference type="AlphaFoldDB" id="A0A7K2IWG3"/>
<feature type="transmembrane region" description="Helical" evidence="12">
    <location>
        <begin position="82"/>
        <end position="104"/>
    </location>
</feature>
<keyword evidence="3" id="KW-1003">Cell membrane</keyword>
<dbReference type="Gene3D" id="3.10.580.10">
    <property type="entry name" value="CBS-domain"/>
    <property type="match status" value="1"/>
</dbReference>
<accession>A0A7K2IWG3</accession>
<comment type="similarity">
    <text evidence="2">Belongs to the UPF0053 family.</text>
</comment>
<comment type="caution">
    <text evidence="15">The sequence shown here is derived from an EMBL/GenBank/DDBJ whole genome shotgun (WGS) entry which is preliminary data.</text>
</comment>
<dbReference type="InterPro" id="IPR044751">
    <property type="entry name" value="Ion_transp-like_CBS"/>
</dbReference>
<proteinExistence type="inferred from homology"/>
<dbReference type="InterPro" id="IPR036318">
    <property type="entry name" value="FAD-bd_PCMH-like_sf"/>
</dbReference>
<reference evidence="15 16" key="1">
    <citation type="journal article" date="2019" name="Nat. Commun.">
        <title>The antimicrobial potential of Streptomyces from insect microbiomes.</title>
        <authorList>
            <person name="Chevrette M.G."/>
            <person name="Carlson C.M."/>
            <person name="Ortega H.E."/>
            <person name="Thomas C."/>
            <person name="Ananiev G.E."/>
            <person name="Barns K.J."/>
            <person name="Book A.J."/>
            <person name="Cagnazzo J."/>
            <person name="Carlos C."/>
            <person name="Flanigan W."/>
            <person name="Grubbs K.J."/>
            <person name="Horn H.A."/>
            <person name="Hoffmann F.M."/>
            <person name="Klassen J.L."/>
            <person name="Knack J.J."/>
            <person name="Lewin G.R."/>
            <person name="McDonald B.R."/>
            <person name="Muller L."/>
            <person name="Melo W.G.P."/>
            <person name="Pinto-Tomas A.A."/>
            <person name="Schmitz A."/>
            <person name="Wendt-Pienkowski E."/>
            <person name="Wildman S."/>
            <person name="Zhao M."/>
            <person name="Zhang F."/>
            <person name="Bugni T.S."/>
            <person name="Andes D.R."/>
            <person name="Pupo M.T."/>
            <person name="Currie C.R."/>
        </authorList>
    </citation>
    <scope>NUCLEOTIDE SEQUENCE [LARGE SCALE GENOMIC DNA]</scope>
    <source>
        <strain evidence="15 16">SID5840</strain>
    </source>
</reference>
<dbReference type="GO" id="GO:0050660">
    <property type="term" value="F:flavin adenine dinucleotide binding"/>
    <property type="evidence" value="ECO:0007669"/>
    <property type="project" value="InterPro"/>
</dbReference>
<feature type="domain" description="CBS" evidence="13">
    <location>
        <begin position="298"/>
        <end position="355"/>
    </location>
</feature>
<feature type="domain" description="CBS" evidence="13">
    <location>
        <begin position="224"/>
        <end position="283"/>
    </location>
</feature>
<feature type="transmembrane region" description="Helical" evidence="12">
    <location>
        <begin position="110"/>
        <end position="128"/>
    </location>
</feature>
<keyword evidence="6 10" id="KW-1133">Transmembrane helix</keyword>
<evidence type="ECO:0000313" key="15">
    <source>
        <dbReference type="EMBL" id="MYR34291.1"/>
    </source>
</evidence>
<dbReference type="InterPro" id="IPR046342">
    <property type="entry name" value="CBS_dom_sf"/>
</dbReference>
<dbReference type="SMART" id="SM01091">
    <property type="entry name" value="CorC_HlyC"/>
    <property type="match status" value="1"/>
</dbReference>
<dbReference type="PANTHER" id="PTHR22777:SF32">
    <property type="entry name" value="UPF0053 INNER MEMBRANE PROTEIN YFJD"/>
    <property type="match status" value="1"/>
</dbReference>
<evidence type="ECO:0000256" key="11">
    <source>
        <dbReference type="SAM" id="MobiDB-lite"/>
    </source>
</evidence>
<evidence type="ECO:0000256" key="1">
    <source>
        <dbReference type="ARBA" id="ARBA00004651"/>
    </source>
</evidence>
<dbReference type="InterPro" id="IPR005170">
    <property type="entry name" value="Transptr-assoc_dom"/>
</dbReference>
<dbReference type="CDD" id="cd04590">
    <property type="entry name" value="CBS_pair_CorC_HlyC_assoc"/>
    <property type="match status" value="1"/>
</dbReference>
<evidence type="ECO:0000256" key="10">
    <source>
        <dbReference type="PROSITE-ProRule" id="PRU01193"/>
    </source>
</evidence>
<evidence type="ECO:0000256" key="12">
    <source>
        <dbReference type="SAM" id="Phobius"/>
    </source>
</evidence>
<evidence type="ECO:0000256" key="4">
    <source>
        <dbReference type="ARBA" id="ARBA00022692"/>
    </source>
</evidence>
<evidence type="ECO:0000256" key="2">
    <source>
        <dbReference type="ARBA" id="ARBA00006337"/>
    </source>
</evidence>